<gene>
    <name evidence="3" type="ORF">GCM10010517_80810</name>
</gene>
<name>A0ABN3WI34_9ACTN</name>
<dbReference type="Proteomes" id="UP001500831">
    <property type="component" value="Unassembled WGS sequence"/>
</dbReference>
<accession>A0ABN3WI34</accession>
<dbReference type="InterPro" id="IPR000253">
    <property type="entry name" value="FHA_dom"/>
</dbReference>
<evidence type="ECO:0000259" key="2">
    <source>
        <dbReference type="Pfam" id="PF00498"/>
    </source>
</evidence>
<dbReference type="Gene3D" id="2.60.200.20">
    <property type="match status" value="1"/>
</dbReference>
<dbReference type="EMBL" id="BAAAVI010000132">
    <property type="protein sequence ID" value="GAA2914358.1"/>
    <property type="molecule type" value="Genomic_DNA"/>
</dbReference>
<dbReference type="SUPFAM" id="SSF49879">
    <property type="entry name" value="SMAD/FHA domain"/>
    <property type="match status" value="1"/>
</dbReference>
<sequence>MGICKVSGAAPGIIVQRDDRVLEIAPGEYVTFGRGPAADLVLPHPAVSRLAGRIDAVDDYWTISNLSRAATYVVENPEGGGEFVKVQPGRVRAPIPFELARVRLPAEPASFLVFAPEHALLHPDAPREGQETVLAFPLDVTAKYFLVLVALCEPRLRDPLSTVIPTVPEIIMRLAHLGLGRSAVNFHIDYLARVKLRVKSPERPGKSDWQRAALVSLALRHDLVTADHLSLLEPRRRPSP</sequence>
<proteinExistence type="predicted"/>
<evidence type="ECO:0000313" key="3">
    <source>
        <dbReference type="EMBL" id="GAA2914358.1"/>
    </source>
</evidence>
<comment type="caution">
    <text evidence="3">The sequence shown here is derived from an EMBL/GenBank/DDBJ whole genome shotgun (WGS) entry which is preliminary data.</text>
</comment>
<keyword evidence="4" id="KW-1185">Reference proteome</keyword>
<dbReference type="CDD" id="cd00060">
    <property type="entry name" value="FHA"/>
    <property type="match status" value="1"/>
</dbReference>
<feature type="domain" description="FHA" evidence="2">
    <location>
        <begin position="30"/>
        <end position="75"/>
    </location>
</feature>
<dbReference type="Pfam" id="PF00498">
    <property type="entry name" value="FHA"/>
    <property type="match status" value="1"/>
</dbReference>
<dbReference type="RefSeq" id="WP_344982237.1">
    <property type="nucleotide sequence ID" value="NZ_BAAAVI010000132.1"/>
</dbReference>
<keyword evidence="1" id="KW-0597">Phosphoprotein</keyword>
<evidence type="ECO:0000256" key="1">
    <source>
        <dbReference type="ARBA" id="ARBA00022553"/>
    </source>
</evidence>
<evidence type="ECO:0000313" key="4">
    <source>
        <dbReference type="Proteomes" id="UP001500831"/>
    </source>
</evidence>
<protein>
    <submittedName>
        <fullName evidence="3">FHA domain-containing protein</fullName>
    </submittedName>
</protein>
<reference evidence="3 4" key="1">
    <citation type="journal article" date="2019" name="Int. J. Syst. Evol. Microbiol.">
        <title>The Global Catalogue of Microorganisms (GCM) 10K type strain sequencing project: providing services to taxonomists for standard genome sequencing and annotation.</title>
        <authorList>
            <consortium name="The Broad Institute Genomics Platform"/>
            <consortium name="The Broad Institute Genome Sequencing Center for Infectious Disease"/>
            <person name="Wu L."/>
            <person name="Ma J."/>
        </authorList>
    </citation>
    <scope>NUCLEOTIDE SEQUENCE [LARGE SCALE GENOMIC DNA]</scope>
    <source>
        <strain evidence="3 4">JCM 6242</strain>
    </source>
</reference>
<organism evidence="3 4">
    <name type="scientific">Streptosporangium fragile</name>
    <dbReference type="NCBI Taxonomy" id="46186"/>
    <lineage>
        <taxon>Bacteria</taxon>
        <taxon>Bacillati</taxon>
        <taxon>Actinomycetota</taxon>
        <taxon>Actinomycetes</taxon>
        <taxon>Streptosporangiales</taxon>
        <taxon>Streptosporangiaceae</taxon>
        <taxon>Streptosporangium</taxon>
    </lineage>
</organism>
<dbReference type="InterPro" id="IPR008984">
    <property type="entry name" value="SMAD_FHA_dom_sf"/>
</dbReference>